<dbReference type="InterPro" id="IPR014710">
    <property type="entry name" value="RmlC-like_jellyroll"/>
</dbReference>
<evidence type="ECO:0000313" key="6">
    <source>
        <dbReference type="Proteomes" id="UP000606870"/>
    </source>
</evidence>
<dbReference type="SUPFAM" id="SSF51182">
    <property type="entry name" value="RmlC-like cupins"/>
    <property type="match status" value="1"/>
</dbReference>
<dbReference type="InterPro" id="IPR013096">
    <property type="entry name" value="Cupin_2"/>
</dbReference>
<evidence type="ECO:0000259" key="1">
    <source>
        <dbReference type="Pfam" id="PF02518"/>
    </source>
</evidence>
<dbReference type="Pfam" id="PF10114">
    <property type="entry name" value="PocR"/>
    <property type="match status" value="1"/>
</dbReference>
<dbReference type="EMBL" id="JACOGK010000003">
    <property type="protein sequence ID" value="MBC3535934.1"/>
    <property type="molecule type" value="Genomic_DNA"/>
</dbReference>
<organism evidence="5 6">
    <name type="scientific">Megasphaera hominis</name>
    <dbReference type="NCBI Taxonomy" id="159836"/>
    <lineage>
        <taxon>Bacteria</taxon>
        <taxon>Bacillati</taxon>
        <taxon>Bacillota</taxon>
        <taxon>Negativicutes</taxon>
        <taxon>Veillonellales</taxon>
        <taxon>Veillonellaceae</taxon>
        <taxon>Megasphaera</taxon>
    </lineage>
</organism>
<dbReference type="Gene3D" id="2.60.120.10">
    <property type="entry name" value="Jelly Rolls"/>
    <property type="match status" value="1"/>
</dbReference>
<dbReference type="InterPro" id="IPR003594">
    <property type="entry name" value="HATPase_dom"/>
</dbReference>
<keyword evidence="5" id="KW-0808">Transferase</keyword>
<dbReference type="InterPro" id="IPR011051">
    <property type="entry name" value="RmlC_Cupin_sf"/>
</dbReference>
<keyword evidence="6" id="KW-1185">Reference proteome</keyword>
<dbReference type="Gene3D" id="3.30.565.10">
    <property type="entry name" value="Histidine kinase-like ATPase, C-terminal domain"/>
    <property type="match status" value="1"/>
</dbReference>
<evidence type="ECO:0000259" key="3">
    <source>
        <dbReference type="Pfam" id="PF07883"/>
    </source>
</evidence>
<dbReference type="PANTHER" id="PTHR34220:SF7">
    <property type="entry name" value="SENSOR HISTIDINE KINASE YPDA"/>
    <property type="match status" value="1"/>
</dbReference>
<dbReference type="Pfam" id="PF02518">
    <property type="entry name" value="HATPase_c"/>
    <property type="match status" value="1"/>
</dbReference>
<dbReference type="GO" id="GO:0016301">
    <property type="term" value="F:kinase activity"/>
    <property type="evidence" value="ECO:0007669"/>
    <property type="project" value="UniProtKB-KW"/>
</dbReference>
<keyword evidence="5" id="KW-0418">Kinase</keyword>
<comment type="caution">
    <text evidence="5">The sequence shown here is derived from an EMBL/GenBank/DDBJ whole genome shotgun (WGS) entry which is preliminary data.</text>
</comment>
<evidence type="ECO:0000259" key="2">
    <source>
        <dbReference type="Pfam" id="PF06580"/>
    </source>
</evidence>
<reference evidence="5 6" key="1">
    <citation type="submission" date="2020-08" db="EMBL/GenBank/DDBJ databases">
        <authorList>
            <person name="Liu C."/>
            <person name="Sun Q."/>
        </authorList>
    </citation>
    <scope>NUCLEOTIDE SEQUENCE [LARGE SCALE GENOMIC DNA]</scope>
    <source>
        <strain evidence="5 6">NSJ-59</strain>
    </source>
</reference>
<dbReference type="CDD" id="cd02208">
    <property type="entry name" value="cupin_RmlC-like"/>
    <property type="match status" value="1"/>
</dbReference>
<dbReference type="InterPro" id="IPR018771">
    <property type="entry name" value="PocR_dom"/>
</dbReference>
<dbReference type="InterPro" id="IPR036890">
    <property type="entry name" value="HATPase_C_sf"/>
</dbReference>
<dbReference type="InterPro" id="IPR050640">
    <property type="entry name" value="Bact_2-comp_sensor_kinase"/>
</dbReference>
<dbReference type="Pfam" id="PF07883">
    <property type="entry name" value="Cupin_2"/>
    <property type="match status" value="1"/>
</dbReference>
<feature type="domain" description="PocR" evidence="4">
    <location>
        <begin position="146"/>
        <end position="286"/>
    </location>
</feature>
<dbReference type="RefSeq" id="WP_186501989.1">
    <property type="nucleotide sequence ID" value="NZ_JACOGK010000003.1"/>
</dbReference>
<feature type="domain" description="Cupin type-2" evidence="3">
    <location>
        <begin position="49"/>
        <end position="117"/>
    </location>
</feature>
<accession>A0ABR6VFE0</accession>
<protein>
    <submittedName>
        <fullName evidence="5">Histidine kinase</fullName>
    </submittedName>
</protein>
<dbReference type="SUPFAM" id="SSF55874">
    <property type="entry name" value="ATPase domain of HSP90 chaperone/DNA topoisomerase II/histidine kinase"/>
    <property type="match status" value="1"/>
</dbReference>
<dbReference type="InterPro" id="IPR010559">
    <property type="entry name" value="Sig_transdc_His_kin_internal"/>
</dbReference>
<dbReference type="Proteomes" id="UP000606870">
    <property type="component" value="Unassembled WGS sequence"/>
</dbReference>
<feature type="domain" description="Signal transduction histidine kinase internal region" evidence="2">
    <location>
        <begin position="322"/>
        <end position="400"/>
    </location>
</feature>
<proteinExistence type="predicted"/>
<evidence type="ECO:0000313" key="5">
    <source>
        <dbReference type="EMBL" id="MBC3535934.1"/>
    </source>
</evidence>
<sequence>MGKQTASMKERIKNYYGVDIIRDVVREWGEQYWLQLDPDEKESQPIVSLVILYPNKVQVTHNHFGFHEILIGISGTCYHWCGERKIVLTKGKIGHVDNDCTHRIINPEATPAHFISVIYPDVNKTLVESDYLDQMKFSSMAKKFNLDKVIVNFADLVHMKCFLLDQDGSLYGNQEDLPALCKRCRKKKLGNCLLFDYGQQKLAVEEGTFQCCFGVTVNQLPVTVNHATLGYLLCGFGRISDLPDEAVLQHMDKNSEADYDALPLISPNHLIAIAKNLSLLTNTFVDLITTNQKDEELNTYKRDLTRERETQVQLEELLNQTQLKFLESQINVHFLFNTLNTIAQQAYIEGATNVASLTYALSNLLRLSLGKEKAEITIQEELNYIRDYLYIQKVRFPDKFKATFDIQPEILPVQIPLMSILVLIENAILHGFQNINYLGILEIKGYVETDHIIIQVRDNGCGVSDDVVDMVHNLPKTDDIKIHLSGIGLKNIYLRLKLFFDGNFSLRLEKLPDTGTLATLKIPYTQS</sequence>
<evidence type="ECO:0000259" key="4">
    <source>
        <dbReference type="Pfam" id="PF10114"/>
    </source>
</evidence>
<dbReference type="PANTHER" id="PTHR34220">
    <property type="entry name" value="SENSOR HISTIDINE KINASE YPDA"/>
    <property type="match status" value="1"/>
</dbReference>
<name>A0ABR6VFE0_9FIRM</name>
<feature type="domain" description="Histidine kinase/HSP90-like ATPase" evidence="1">
    <location>
        <begin position="423"/>
        <end position="525"/>
    </location>
</feature>
<gene>
    <name evidence="5" type="ORF">H8J70_01485</name>
</gene>
<dbReference type="Pfam" id="PF06580">
    <property type="entry name" value="His_kinase"/>
    <property type="match status" value="1"/>
</dbReference>